<dbReference type="PANTHER" id="PTHR36503">
    <property type="entry name" value="BLR2520 PROTEIN"/>
    <property type="match status" value="1"/>
</dbReference>
<reference evidence="2" key="2">
    <citation type="submission" date="2022-05" db="EMBL/GenBank/DDBJ databases">
        <authorList>
            <person name="Kim J.-S."/>
            <person name="Lee K."/>
            <person name="Suh M."/>
            <person name="Eom M."/>
            <person name="Kim J.-S."/>
            <person name="Kim D.-S."/>
            <person name="Ko S.-H."/>
            <person name="Shin Y."/>
            <person name="Lee J.-S."/>
        </authorList>
    </citation>
    <scope>NUCLEOTIDE SEQUENCE</scope>
    <source>
        <strain evidence="2">N237</strain>
    </source>
</reference>
<dbReference type="EMBL" id="CP097332">
    <property type="protein sequence ID" value="UQX88892.1"/>
    <property type="molecule type" value="Genomic_DNA"/>
</dbReference>
<feature type="domain" description="VOC" evidence="1">
    <location>
        <begin position="4"/>
        <end position="125"/>
    </location>
</feature>
<dbReference type="InterPro" id="IPR004360">
    <property type="entry name" value="Glyas_Fos-R_dOase_dom"/>
</dbReference>
<evidence type="ECO:0000313" key="3">
    <source>
        <dbReference type="Proteomes" id="UP001056336"/>
    </source>
</evidence>
<dbReference type="PROSITE" id="PS51819">
    <property type="entry name" value="VOC"/>
    <property type="match status" value="1"/>
</dbReference>
<accession>A0ABY4R059</accession>
<dbReference type="RefSeq" id="WP_249772730.1">
    <property type="nucleotide sequence ID" value="NZ_CP097332.1"/>
</dbReference>
<protein>
    <submittedName>
        <fullName evidence="2">VOC family protein</fullName>
    </submittedName>
</protein>
<sequence length="147" mass="15576">MRQSLQLITLAVSDVDASRGFYSDGLGWTPVLDLPEVVFYQVGHGLLLSLFRREDFSDDVGAPAEAGSGFSLAQVVDSTGTVDAIAAAARAAGAEILKPPQQASFGGYHTYFADPDGHRWEIAYNPGFSVAEDGTVSLSEITVSDHP</sequence>
<proteinExistence type="predicted"/>
<name>A0ABY4R059_9ACTN</name>
<keyword evidence="3" id="KW-1185">Reference proteome</keyword>
<dbReference type="Pfam" id="PF00903">
    <property type="entry name" value="Glyoxalase"/>
    <property type="match status" value="1"/>
</dbReference>
<evidence type="ECO:0000313" key="2">
    <source>
        <dbReference type="EMBL" id="UQX88892.1"/>
    </source>
</evidence>
<dbReference type="SUPFAM" id="SSF54593">
    <property type="entry name" value="Glyoxalase/Bleomycin resistance protein/Dihydroxybiphenyl dioxygenase"/>
    <property type="match status" value="1"/>
</dbReference>
<gene>
    <name evidence="2" type="ORF">M6D93_02570</name>
</gene>
<organism evidence="2 3">
    <name type="scientific">Jatrophihabitans telluris</name>
    <dbReference type="NCBI Taxonomy" id="2038343"/>
    <lineage>
        <taxon>Bacteria</taxon>
        <taxon>Bacillati</taxon>
        <taxon>Actinomycetota</taxon>
        <taxon>Actinomycetes</taxon>
        <taxon>Jatrophihabitantales</taxon>
        <taxon>Jatrophihabitantaceae</taxon>
        <taxon>Jatrophihabitans</taxon>
    </lineage>
</organism>
<reference evidence="2" key="1">
    <citation type="journal article" date="2018" name="Int. J. Syst. Evol. Microbiol.">
        <title>Jatrophihabitans telluris sp. nov., isolated from sediment soil of lava forest wetlands and the emended description of the genus Jatrophihabitans.</title>
        <authorList>
            <person name="Lee K.C."/>
            <person name="Suh M.K."/>
            <person name="Eom M.K."/>
            <person name="Kim K.K."/>
            <person name="Kim J.S."/>
            <person name="Kim D.S."/>
            <person name="Ko S.H."/>
            <person name="Shin Y.K."/>
            <person name="Lee J.S."/>
        </authorList>
    </citation>
    <scope>NUCLEOTIDE SEQUENCE</scope>
    <source>
        <strain evidence="2">N237</strain>
    </source>
</reference>
<dbReference type="Proteomes" id="UP001056336">
    <property type="component" value="Chromosome"/>
</dbReference>
<dbReference type="InterPro" id="IPR029068">
    <property type="entry name" value="Glyas_Bleomycin-R_OHBP_Dase"/>
</dbReference>
<dbReference type="InterPro" id="IPR037523">
    <property type="entry name" value="VOC_core"/>
</dbReference>
<dbReference type="PANTHER" id="PTHR36503:SF1">
    <property type="entry name" value="BLR2520 PROTEIN"/>
    <property type="match status" value="1"/>
</dbReference>
<dbReference type="Gene3D" id="3.10.180.10">
    <property type="entry name" value="2,3-Dihydroxybiphenyl 1,2-Dioxygenase, domain 1"/>
    <property type="match status" value="1"/>
</dbReference>
<evidence type="ECO:0000259" key="1">
    <source>
        <dbReference type="PROSITE" id="PS51819"/>
    </source>
</evidence>